<keyword evidence="13" id="KW-0998">Cell outer membrane</keyword>
<evidence type="ECO:0000256" key="14">
    <source>
        <dbReference type="ARBA" id="ARBA00023288"/>
    </source>
</evidence>
<dbReference type="PANTHER" id="PTHR33619:SF3">
    <property type="entry name" value="POLYSACCHARIDE EXPORT PROTEIN GFCE-RELATED"/>
    <property type="match status" value="1"/>
</dbReference>
<dbReference type="PANTHER" id="PTHR33619">
    <property type="entry name" value="POLYSACCHARIDE EXPORT PROTEIN GFCE-RELATED"/>
    <property type="match status" value="1"/>
</dbReference>
<dbReference type="GO" id="GO:0006811">
    <property type="term" value="P:monoatomic ion transport"/>
    <property type="evidence" value="ECO:0007669"/>
    <property type="project" value="UniProtKB-KW"/>
</dbReference>
<sequence>MKADISPFNLNNTRKSIFKFSLLLIVALQISSCGSAKKSSYFNEVGNNTFSSHFEPLEPILQKNDLLSINISSLNAEVTEMFNIANNVGGTQTVGYLIDQDGYIRFPVLGKIEVSGLTKKELREYIREELISKRLLMEPIVDIRFMNFKVSVLGEVNQPAVFTIPNEKVTLLEALGMAGDMTIYANRDNVLLISEEDGVKSTKRIDLTSDELFTSPNYYLKPNDIVYVQPNDRKVRNTSNAAQWFSVILGSLSLAVISISTFK</sequence>
<evidence type="ECO:0000256" key="9">
    <source>
        <dbReference type="ARBA" id="ARBA00023065"/>
    </source>
</evidence>
<dbReference type="EMBL" id="FOYX01000001">
    <property type="protein sequence ID" value="SFR62106.1"/>
    <property type="molecule type" value="Genomic_DNA"/>
</dbReference>
<dbReference type="AlphaFoldDB" id="A0A1I6I5T4"/>
<dbReference type="Pfam" id="PF02563">
    <property type="entry name" value="Poly_export"/>
    <property type="match status" value="1"/>
</dbReference>
<evidence type="ECO:0000256" key="12">
    <source>
        <dbReference type="ARBA" id="ARBA00023139"/>
    </source>
</evidence>
<keyword evidence="6" id="KW-0812">Transmembrane</keyword>
<keyword evidence="4" id="KW-1134">Transmembrane beta strand</keyword>
<keyword evidence="8" id="KW-0625">Polysaccharide transport</keyword>
<evidence type="ECO:0000256" key="8">
    <source>
        <dbReference type="ARBA" id="ARBA00023047"/>
    </source>
</evidence>
<reference evidence="18" key="1">
    <citation type="submission" date="2016-10" db="EMBL/GenBank/DDBJ databases">
        <authorList>
            <person name="Varghese N."/>
            <person name="Submissions S."/>
        </authorList>
    </citation>
    <scope>NUCLEOTIDE SEQUENCE [LARGE SCALE GENOMIC DNA]</scope>
    <source>
        <strain evidence="18">DSM 19891</strain>
    </source>
</reference>
<comment type="similarity">
    <text evidence="2">Belongs to the BexD/CtrA/VexA family.</text>
</comment>
<dbReference type="RefSeq" id="WP_091902032.1">
    <property type="nucleotide sequence ID" value="NZ_CANMGB010000001.1"/>
</dbReference>
<dbReference type="InterPro" id="IPR049712">
    <property type="entry name" value="Poly_export"/>
</dbReference>
<evidence type="ECO:0000313" key="18">
    <source>
        <dbReference type="Proteomes" id="UP000199462"/>
    </source>
</evidence>
<name>A0A1I6I5T4_9FLAO</name>
<evidence type="ECO:0000256" key="11">
    <source>
        <dbReference type="ARBA" id="ARBA00023136"/>
    </source>
</evidence>
<organism evidence="17 18">
    <name type="scientific">Maribacter stanieri</name>
    <dbReference type="NCBI Taxonomy" id="440514"/>
    <lineage>
        <taxon>Bacteria</taxon>
        <taxon>Pseudomonadati</taxon>
        <taxon>Bacteroidota</taxon>
        <taxon>Flavobacteriia</taxon>
        <taxon>Flavobacteriales</taxon>
        <taxon>Flavobacteriaceae</taxon>
        <taxon>Maribacter</taxon>
    </lineage>
</organism>
<protein>
    <submittedName>
        <fullName evidence="17">Polysaccharide export outer membrane protein</fullName>
    </submittedName>
</protein>
<keyword evidence="12" id="KW-0564">Palmitate</keyword>
<comment type="subcellular location">
    <subcellularLocation>
        <location evidence="1">Cell outer membrane</location>
        <topology evidence="1">Multi-pass membrane protein</topology>
    </subcellularLocation>
</comment>
<evidence type="ECO:0000256" key="13">
    <source>
        <dbReference type="ARBA" id="ARBA00023237"/>
    </source>
</evidence>
<keyword evidence="14" id="KW-0449">Lipoprotein</keyword>
<dbReference type="STRING" id="440514.SAMN04488010_1165"/>
<dbReference type="InterPro" id="IPR054765">
    <property type="entry name" value="SLBB_dom"/>
</dbReference>
<evidence type="ECO:0000259" key="16">
    <source>
        <dbReference type="Pfam" id="PF22461"/>
    </source>
</evidence>
<evidence type="ECO:0000256" key="2">
    <source>
        <dbReference type="ARBA" id="ARBA00009450"/>
    </source>
</evidence>
<evidence type="ECO:0000256" key="6">
    <source>
        <dbReference type="ARBA" id="ARBA00022692"/>
    </source>
</evidence>
<evidence type="ECO:0000256" key="10">
    <source>
        <dbReference type="ARBA" id="ARBA00023114"/>
    </source>
</evidence>
<evidence type="ECO:0000259" key="15">
    <source>
        <dbReference type="Pfam" id="PF02563"/>
    </source>
</evidence>
<feature type="domain" description="SLBB" evidence="16">
    <location>
        <begin position="149"/>
        <end position="228"/>
    </location>
</feature>
<dbReference type="GO" id="GO:0046930">
    <property type="term" value="C:pore complex"/>
    <property type="evidence" value="ECO:0007669"/>
    <property type="project" value="UniProtKB-KW"/>
</dbReference>
<dbReference type="GO" id="GO:0015288">
    <property type="term" value="F:porin activity"/>
    <property type="evidence" value="ECO:0007669"/>
    <property type="project" value="UniProtKB-KW"/>
</dbReference>
<keyword evidence="3" id="KW-0813">Transport</keyword>
<evidence type="ECO:0000256" key="3">
    <source>
        <dbReference type="ARBA" id="ARBA00022448"/>
    </source>
</evidence>
<keyword evidence="7" id="KW-0732">Signal</keyword>
<dbReference type="GO" id="GO:0015159">
    <property type="term" value="F:polysaccharide transmembrane transporter activity"/>
    <property type="evidence" value="ECO:0007669"/>
    <property type="project" value="InterPro"/>
</dbReference>
<dbReference type="Pfam" id="PF22461">
    <property type="entry name" value="SLBB_2"/>
    <property type="match status" value="1"/>
</dbReference>
<evidence type="ECO:0000256" key="4">
    <source>
        <dbReference type="ARBA" id="ARBA00022452"/>
    </source>
</evidence>
<dbReference type="InterPro" id="IPR003715">
    <property type="entry name" value="Poly_export_N"/>
</dbReference>
<keyword evidence="5" id="KW-0762">Sugar transport</keyword>
<proteinExistence type="inferred from homology"/>
<gene>
    <name evidence="17" type="ORF">SAMN04488010_1165</name>
</gene>
<dbReference type="Gene3D" id="3.10.560.10">
    <property type="entry name" value="Outer membrane lipoprotein wza domain like"/>
    <property type="match status" value="1"/>
</dbReference>
<dbReference type="GO" id="GO:0009279">
    <property type="term" value="C:cell outer membrane"/>
    <property type="evidence" value="ECO:0007669"/>
    <property type="project" value="UniProtKB-SubCell"/>
</dbReference>
<keyword evidence="11" id="KW-0472">Membrane</keyword>
<evidence type="ECO:0000256" key="5">
    <source>
        <dbReference type="ARBA" id="ARBA00022597"/>
    </source>
</evidence>
<keyword evidence="9" id="KW-0406">Ion transport</keyword>
<dbReference type="Proteomes" id="UP000199462">
    <property type="component" value="Unassembled WGS sequence"/>
</dbReference>
<evidence type="ECO:0000256" key="7">
    <source>
        <dbReference type="ARBA" id="ARBA00022729"/>
    </source>
</evidence>
<evidence type="ECO:0000313" key="17">
    <source>
        <dbReference type="EMBL" id="SFR62106.1"/>
    </source>
</evidence>
<accession>A0A1I6I5T4</accession>
<keyword evidence="18" id="KW-1185">Reference proteome</keyword>
<evidence type="ECO:0000256" key="1">
    <source>
        <dbReference type="ARBA" id="ARBA00004571"/>
    </source>
</evidence>
<keyword evidence="10" id="KW-0626">Porin</keyword>
<feature type="domain" description="Polysaccharide export protein N-terminal" evidence="15">
    <location>
        <begin position="60"/>
        <end position="144"/>
    </location>
</feature>